<accession>A0A937XIQ1</accession>
<proteinExistence type="predicted"/>
<dbReference type="AlphaFoldDB" id="A0A937XIQ1"/>
<dbReference type="Proteomes" id="UP000779900">
    <property type="component" value="Unassembled WGS sequence"/>
</dbReference>
<comment type="caution">
    <text evidence="1">The sequence shown here is derived from an EMBL/GenBank/DDBJ whole genome shotgun (WGS) entry which is preliminary data.</text>
</comment>
<name>A0A937XIQ1_UNCW3</name>
<evidence type="ECO:0000313" key="2">
    <source>
        <dbReference type="Proteomes" id="UP000779900"/>
    </source>
</evidence>
<dbReference type="EMBL" id="VGIR01000128">
    <property type="protein sequence ID" value="MBM3332746.1"/>
    <property type="molecule type" value="Genomic_DNA"/>
</dbReference>
<reference evidence="1" key="1">
    <citation type="submission" date="2019-03" db="EMBL/GenBank/DDBJ databases">
        <title>Lake Tanganyika Metagenome-Assembled Genomes (MAGs).</title>
        <authorList>
            <person name="Tran P."/>
        </authorList>
    </citation>
    <scope>NUCLEOTIDE SEQUENCE</scope>
    <source>
        <strain evidence="1">K_DeepCast_150m_m2_040</strain>
    </source>
</reference>
<sequence length="92" mass="10301">MTKHDRIAKEIAAKKGTVYHPDKGVDIRTPKQAIEVEVDPDKFKEGVRQLQGTDKARYLAIPNDLVKDAKEYTKGTGVGVMNEHGTIKKRAR</sequence>
<protein>
    <submittedName>
        <fullName evidence="1">Uncharacterized protein</fullName>
    </submittedName>
</protein>
<evidence type="ECO:0000313" key="1">
    <source>
        <dbReference type="EMBL" id="MBM3332746.1"/>
    </source>
</evidence>
<gene>
    <name evidence="1" type="ORF">FJY68_13020</name>
</gene>
<organism evidence="1 2">
    <name type="scientific">candidate division WOR-3 bacterium</name>
    <dbReference type="NCBI Taxonomy" id="2052148"/>
    <lineage>
        <taxon>Bacteria</taxon>
        <taxon>Bacteria division WOR-3</taxon>
    </lineage>
</organism>